<keyword evidence="1" id="KW-0472">Membrane</keyword>
<dbReference type="EMBL" id="LT575490">
    <property type="protein sequence ID" value="SAY43465.1"/>
    <property type="molecule type" value="Genomic_DNA"/>
</dbReference>
<keyword evidence="1" id="KW-0812">Transmembrane</keyword>
<name>A0A1C3HEK9_SERMA</name>
<feature type="transmembrane region" description="Helical" evidence="1">
    <location>
        <begin position="26"/>
        <end position="43"/>
    </location>
</feature>
<evidence type="ECO:0000256" key="1">
    <source>
        <dbReference type="SAM" id="Phobius"/>
    </source>
</evidence>
<reference evidence="2" key="1">
    <citation type="submission" date="2016-05" db="EMBL/GenBank/DDBJ databases">
        <authorList>
            <person name="Cock P.J.A."/>
            <person name="Cock P.J.A."/>
        </authorList>
    </citation>
    <scope>NUCLEOTIDE SEQUENCE</scope>
    <source>
        <strain evidence="2">PWN146_assembly</strain>
    </source>
</reference>
<proteinExistence type="predicted"/>
<organism evidence="2">
    <name type="scientific">Serratia marcescens</name>
    <dbReference type="NCBI Taxonomy" id="615"/>
    <lineage>
        <taxon>Bacteria</taxon>
        <taxon>Pseudomonadati</taxon>
        <taxon>Pseudomonadota</taxon>
        <taxon>Gammaproteobacteria</taxon>
        <taxon>Enterobacterales</taxon>
        <taxon>Yersiniaceae</taxon>
        <taxon>Serratia</taxon>
    </lineage>
</organism>
<keyword evidence="1" id="KW-1133">Transmembrane helix</keyword>
<protein>
    <submittedName>
        <fullName evidence="2">Uncharacterized protein</fullName>
    </submittedName>
</protein>
<evidence type="ECO:0000313" key="2">
    <source>
        <dbReference type="EMBL" id="SAY43465.1"/>
    </source>
</evidence>
<gene>
    <name evidence="2" type="ORF">PWN146_02156</name>
</gene>
<accession>A0A1C3HEK9</accession>
<dbReference type="AlphaFoldDB" id="A0A1C3HEK9"/>
<sequence length="44" mass="5131">MNSLKQMQHRHRVTGADFHTPKTRGLLYPLVLLCVAFFILHLAR</sequence>